<evidence type="ECO:0000256" key="2">
    <source>
        <dbReference type="SAM" id="SignalP"/>
    </source>
</evidence>
<evidence type="ECO:0000313" key="4">
    <source>
        <dbReference type="Proteomes" id="UP000321827"/>
    </source>
</evidence>
<feature type="chain" id="PRO_5021926276" description="Lipoprotein" evidence="2">
    <location>
        <begin position="21"/>
        <end position="126"/>
    </location>
</feature>
<reference evidence="3 4" key="1">
    <citation type="submission" date="2019-07" db="EMBL/GenBank/DDBJ databases">
        <title>Whole genome shotgun sequence of Oceanithermus desulfurans NBRC 100063.</title>
        <authorList>
            <person name="Hosoyama A."/>
            <person name="Uohara A."/>
            <person name="Ohji S."/>
            <person name="Ichikawa N."/>
        </authorList>
    </citation>
    <scope>NUCLEOTIDE SEQUENCE [LARGE SCALE GENOMIC DNA]</scope>
    <source>
        <strain evidence="3 4">NBRC 100063</strain>
    </source>
</reference>
<feature type="compositionally biased region" description="Pro residues" evidence="1">
    <location>
        <begin position="113"/>
        <end position="126"/>
    </location>
</feature>
<accession>A0A511RMH1</accession>
<feature type="region of interest" description="Disordered" evidence="1">
    <location>
        <begin position="103"/>
        <end position="126"/>
    </location>
</feature>
<feature type="compositionally biased region" description="Basic and acidic residues" evidence="1">
    <location>
        <begin position="103"/>
        <end position="112"/>
    </location>
</feature>
<dbReference type="PROSITE" id="PS51257">
    <property type="entry name" value="PROKAR_LIPOPROTEIN"/>
    <property type="match status" value="1"/>
</dbReference>
<proteinExistence type="predicted"/>
<name>A0A511RMH1_9DEIN</name>
<evidence type="ECO:0008006" key="5">
    <source>
        <dbReference type="Google" id="ProtNLM"/>
    </source>
</evidence>
<feature type="signal peptide" evidence="2">
    <location>
        <begin position="1"/>
        <end position="20"/>
    </location>
</feature>
<sequence length="126" mass="14631">MARPLLVLLLLLGGCRAAPANRVLPQRSPGEAYVFDFDHGVPVIREGRRTLLRDERAPFRKDPEVYWLWDAGGRLWIYVAPENAVYYYERTPEGWRRRVWTGERSTRPERDLLPPPGLYPPCPTSK</sequence>
<organism evidence="3 4">
    <name type="scientific">Oceanithermus desulfurans NBRC 100063</name>
    <dbReference type="NCBI Taxonomy" id="1227550"/>
    <lineage>
        <taxon>Bacteria</taxon>
        <taxon>Thermotogati</taxon>
        <taxon>Deinococcota</taxon>
        <taxon>Deinococci</taxon>
        <taxon>Thermales</taxon>
        <taxon>Thermaceae</taxon>
        <taxon>Oceanithermus</taxon>
    </lineage>
</organism>
<evidence type="ECO:0000313" key="3">
    <source>
        <dbReference type="EMBL" id="GEM90855.1"/>
    </source>
</evidence>
<comment type="caution">
    <text evidence="3">The sequence shown here is derived from an EMBL/GenBank/DDBJ whole genome shotgun (WGS) entry which is preliminary data.</text>
</comment>
<dbReference type="AlphaFoldDB" id="A0A511RMH1"/>
<dbReference type="EMBL" id="BJXN01000025">
    <property type="protein sequence ID" value="GEM90855.1"/>
    <property type="molecule type" value="Genomic_DNA"/>
</dbReference>
<evidence type="ECO:0000256" key="1">
    <source>
        <dbReference type="SAM" id="MobiDB-lite"/>
    </source>
</evidence>
<dbReference type="OrthoDB" id="9801717at2"/>
<gene>
    <name evidence="3" type="ORF">ODE01S_22890</name>
</gene>
<protein>
    <recommendedName>
        <fullName evidence="5">Lipoprotein</fullName>
    </recommendedName>
</protein>
<dbReference type="RefSeq" id="WP_147148979.1">
    <property type="nucleotide sequence ID" value="NZ_BJXN01000025.1"/>
</dbReference>
<keyword evidence="2" id="KW-0732">Signal</keyword>
<dbReference type="Proteomes" id="UP000321827">
    <property type="component" value="Unassembled WGS sequence"/>
</dbReference>